<sequence>RPSRYSARTSFGVGTVSVAQLSDHLLTRSVPKTREGYYHFKGGIEAAIKRSNLFAPYADLLWLETKKPDLQQAQSFARRIRNVHPGK</sequence>
<reference evidence="1" key="1">
    <citation type="submission" date="2021-06" db="EMBL/GenBank/DDBJ databases">
        <authorList>
            <person name="Kallberg Y."/>
            <person name="Tangrot J."/>
            <person name="Rosling A."/>
        </authorList>
    </citation>
    <scope>NUCLEOTIDE SEQUENCE</scope>
    <source>
        <strain evidence="1">CL356</strain>
    </source>
</reference>
<organism evidence="1 2">
    <name type="scientific">Acaulospora colombiana</name>
    <dbReference type="NCBI Taxonomy" id="27376"/>
    <lineage>
        <taxon>Eukaryota</taxon>
        <taxon>Fungi</taxon>
        <taxon>Fungi incertae sedis</taxon>
        <taxon>Mucoromycota</taxon>
        <taxon>Glomeromycotina</taxon>
        <taxon>Glomeromycetes</taxon>
        <taxon>Diversisporales</taxon>
        <taxon>Acaulosporaceae</taxon>
        <taxon>Acaulospora</taxon>
    </lineage>
</organism>
<protein>
    <submittedName>
        <fullName evidence="1">11312_t:CDS:1</fullName>
    </submittedName>
</protein>
<gene>
    <name evidence="1" type="ORF">ACOLOM_LOCUS11771</name>
</gene>
<name>A0ACA9Q288_9GLOM</name>
<evidence type="ECO:0000313" key="2">
    <source>
        <dbReference type="Proteomes" id="UP000789525"/>
    </source>
</evidence>
<evidence type="ECO:0000313" key="1">
    <source>
        <dbReference type="EMBL" id="CAG8733352.1"/>
    </source>
</evidence>
<proteinExistence type="predicted"/>
<dbReference type="EMBL" id="CAJVPT010043943">
    <property type="protein sequence ID" value="CAG8733352.1"/>
    <property type="molecule type" value="Genomic_DNA"/>
</dbReference>
<keyword evidence="2" id="KW-1185">Reference proteome</keyword>
<dbReference type="Proteomes" id="UP000789525">
    <property type="component" value="Unassembled WGS sequence"/>
</dbReference>
<accession>A0ACA9Q288</accession>
<comment type="caution">
    <text evidence="1">The sequence shown here is derived from an EMBL/GenBank/DDBJ whole genome shotgun (WGS) entry which is preliminary data.</text>
</comment>
<feature type="non-terminal residue" evidence="1">
    <location>
        <position position="1"/>
    </location>
</feature>